<keyword evidence="1" id="KW-0812">Transmembrane</keyword>
<dbReference type="Gene3D" id="3.10.620.30">
    <property type="match status" value="1"/>
</dbReference>
<keyword evidence="1" id="KW-0472">Membrane</keyword>
<sequence>MRRTFTFLTSLLLFSFTLCAQSTVQTGPVPAWVKPLPVPQDMAWAEDQLTSGTAYLLDDKQHHVAQQTSYFHHAYRITHPSGVQEASEIEVSYDPTFQQLIFHRVRIRRNGQEIDQLDPARFRVMQREEGKESHLYDGTLTALLLLEDVRAGDEIEYAYSIRGRNPLYGSHFYLRFYLRHYAPFGQIYARIVSPRALTTEHFNTTHKPALKQSNGTWEYVWDAQRIKALEVDDHVPYWYDPFDQVQVTDFASWQVLNDLLLPHYTLAKPTGSLAAFVERLKATYPTPEQRLEAALDFVQNEVRYTGLESGIGAYKPRPATEVFTQRFGDCKDKSLLLCSMLQAMDIEAHPALVNSQMRQEIKTWLPLPNAFDHCVVQVRFRDQAYWYDPTISGQQGAYDTVYFPNYRTALVLSDNTQGLTDIPESTNVRTEVIEEFYLPPVDAKSTENRAGLHITTVYHGYEADYQRSNFTSTPLKSIEKDYLNYYANLFDSITVASPLAYVEDTVHNTLTTAEHYEFFHVWQTPDSLHPEQLAFDFYPRQLTEKIPEFYSKVRTMPAGLRYPLHYQHRVKVYFPENWSFYASNREMTGPGFYFKEEGRMLEDKVALFEYEFRTTQASIAAEEVAEFARQRDELVNNLGYTFTYNTEAVGAASRYNGWAIGLALVVVVLSGWCMLRVYRYDPAPGISYTTEALPIGGWLILPAIGLVIGPFKALLTFFSNGYFNALSWQSFTDSTLTTYNPALAAFWALEMSLNIFFFCAVLLLLVLFFQRRTSLPKLISLYYLSSLGFILLDYAATAAFGASVDMTNQILTAVLSAAIWVPYFNFSERVQETFLKRSTPRAYHTLVETPTSAR</sequence>
<dbReference type="InterPro" id="IPR038765">
    <property type="entry name" value="Papain-like_cys_pep_sf"/>
</dbReference>
<dbReference type="OrthoDB" id="8595007at2"/>
<reference evidence="5 6" key="1">
    <citation type="submission" date="2016-10" db="EMBL/GenBank/DDBJ databases">
        <authorList>
            <person name="de Groot N.N."/>
        </authorList>
    </citation>
    <scope>NUCLEOTIDE SEQUENCE [LARGE SCALE GENOMIC DNA]</scope>
    <source>
        <strain evidence="5 6">DSM 25186</strain>
    </source>
</reference>
<keyword evidence="6" id="KW-1185">Reference proteome</keyword>
<feature type="domain" description="Transglutaminase-like" evidence="3">
    <location>
        <begin position="275"/>
        <end position="386"/>
    </location>
</feature>
<gene>
    <name evidence="5" type="ORF">SAMN05421823_11029</name>
</gene>
<dbReference type="InterPro" id="IPR024618">
    <property type="entry name" value="DUF3857"/>
</dbReference>
<evidence type="ECO:0000259" key="3">
    <source>
        <dbReference type="Pfam" id="PF01841"/>
    </source>
</evidence>
<evidence type="ECO:0000313" key="5">
    <source>
        <dbReference type="EMBL" id="SDM05611.1"/>
    </source>
</evidence>
<feature type="chain" id="PRO_5011444239" evidence="2">
    <location>
        <begin position="21"/>
        <end position="854"/>
    </location>
</feature>
<feature type="transmembrane region" description="Helical" evidence="1">
    <location>
        <begin position="743"/>
        <end position="769"/>
    </location>
</feature>
<dbReference type="AlphaFoldDB" id="A0A1G9Q4D9"/>
<dbReference type="InterPro" id="IPR019690">
    <property type="entry name" value="DUF2569"/>
</dbReference>
<dbReference type="Gene3D" id="2.60.40.3140">
    <property type="match status" value="1"/>
</dbReference>
<proteinExistence type="predicted"/>
<feature type="signal peptide" evidence="2">
    <location>
        <begin position="1"/>
        <end position="20"/>
    </location>
</feature>
<keyword evidence="2" id="KW-0732">Signal</keyword>
<feature type="transmembrane region" description="Helical" evidence="1">
    <location>
        <begin position="810"/>
        <end position="827"/>
    </location>
</feature>
<dbReference type="Pfam" id="PF10754">
    <property type="entry name" value="DUF2569"/>
    <property type="match status" value="1"/>
</dbReference>
<dbReference type="Pfam" id="PF12969">
    <property type="entry name" value="DUF3857"/>
    <property type="match status" value="1"/>
</dbReference>
<evidence type="ECO:0000313" key="6">
    <source>
        <dbReference type="Proteomes" id="UP000198510"/>
    </source>
</evidence>
<protein>
    <submittedName>
        <fullName evidence="5">Transglutaminase-like superfamily protein</fullName>
    </submittedName>
</protein>
<dbReference type="EMBL" id="FNFO01000010">
    <property type="protein sequence ID" value="SDM05611.1"/>
    <property type="molecule type" value="Genomic_DNA"/>
</dbReference>
<dbReference type="Pfam" id="PF01841">
    <property type="entry name" value="Transglut_core"/>
    <property type="match status" value="1"/>
</dbReference>
<feature type="domain" description="DUF3857" evidence="4">
    <location>
        <begin position="66"/>
        <end position="229"/>
    </location>
</feature>
<feature type="transmembrane region" description="Helical" evidence="1">
    <location>
        <begin position="781"/>
        <end position="804"/>
    </location>
</feature>
<evidence type="ECO:0000256" key="1">
    <source>
        <dbReference type="SAM" id="Phobius"/>
    </source>
</evidence>
<keyword evidence="1" id="KW-1133">Transmembrane helix</keyword>
<feature type="transmembrane region" description="Helical" evidence="1">
    <location>
        <begin position="699"/>
        <end position="723"/>
    </location>
</feature>
<dbReference type="InterPro" id="IPR002931">
    <property type="entry name" value="Transglutaminase-like"/>
</dbReference>
<organism evidence="5 6">
    <name type="scientific">Catalinimonas alkaloidigena</name>
    <dbReference type="NCBI Taxonomy" id="1075417"/>
    <lineage>
        <taxon>Bacteria</taxon>
        <taxon>Pseudomonadati</taxon>
        <taxon>Bacteroidota</taxon>
        <taxon>Cytophagia</taxon>
        <taxon>Cytophagales</taxon>
        <taxon>Catalimonadaceae</taxon>
        <taxon>Catalinimonas</taxon>
    </lineage>
</organism>
<dbReference type="Proteomes" id="UP000198510">
    <property type="component" value="Unassembled WGS sequence"/>
</dbReference>
<evidence type="ECO:0000259" key="4">
    <source>
        <dbReference type="Pfam" id="PF12969"/>
    </source>
</evidence>
<accession>A0A1G9Q4D9</accession>
<dbReference type="SUPFAM" id="SSF54001">
    <property type="entry name" value="Cysteine proteinases"/>
    <property type="match status" value="1"/>
</dbReference>
<dbReference type="STRING" id="1075417.SAMN05421823_11029"/>
<name>A0A1G9Q4D9_9BACT</name>
<feature type="transmembrane region" description="Helical" evidence="1">
    <location>
        <begin position="658"/>
        <end position="678"/>
    </location>
</feature>
<evidence type="ECO:0000256" key="2">
    <source>
        <dbReference type="SAM" id="SignalP"/>
    </source>
</evidence>